<accession>A0A9N9Q8U5</accession>
<dbReference type="OrthoDB" id="10297380at2759"/>
<organism evidence="2 3">
    <name type="scientific">Hymenoscyphus albidus</name>
    <dbReference type="NCBI Taxonomy" id="595503"/>
    <lineage>
        <taxon>Eukaryota</taxon>
        <taxon>Fungi</taxon>
        <taxon>Dikarya</taxon>
        <taxon>Ascomycota</taxon>
        <taxon>Pezizomycotina</taxon>
        <taxon>Leotiomycetes</taxon>
        <taxon>Helotiales</taxon>
        <taxon>Helotiaceae</taxon>
        <taxon>Hymenoscyphus</taxon>
    </lineage>
</organism>
<sequence>MKLFTAFSRVLLFAASTSARIVPRSNTTLSQETSRGFKVAAAASAIDLSTIQPSPSLPTVTVTLVSASQFPTITPSPTMHLYCTNPSPEDGDGICTCNIGVHTTTITPPGGPGNACPRSISVPESAQSMNAQILATSTRSSPPGVTDAPALSCSNNSLENSDGLCTCNAAGVTATLTPVGGRGAPCPKTMS</sequence>
<protein>
    <submittedName>
        <fullName evidence="2">Uncharacterized protein</fullName>
    </submittedName>
</protein>
<comment type="caution">
    <text evidence="2">The sequence shown here is derived from an EMBL/GenBank/DDBJ whole genome shotgun (WGS) entry which is preliminary data.</text>
</comment>
<feature type="chain" id="PRO_5040141528" evidence="1">
    <location>
        <begin position="20"/>
        <end position="191"/>
    </location>
</feature>
<dbReference type="AlphaFoldDB" id="A0A9N9Q8U5"/>
<evidence type="ECO:0000313" key="3">
    <source>
        <dbReference type="Proteomes" id="UP000701801"/>
    </source>
</evidence>
<feature type="signal peptide" evidence="1">
    <location>
        <begin position="1"/>
        <end position="19"/>
    </location>
</feature>
<name>A0A9N9Q8U5_9HELO</name>
<gene>
    <name evidence="2" type="ORF">HYALB_00012212</name>
</gene>
<keyword evidence="1" id="KW-0732">Signal</keyword>
<reference evidence="2" key="1">
    <citation type="submission" date="2021-07" db="EMBL/GenBank/DDBJ databases">
        <authorList>
            <person name="Durling M."/>
        </authorList>
    </citation>
    <scope>NUCLEOTIDE SEQUENCE</scope>
</reference>
<evidence type="ECO:0000256" key="1">
    <source>
        <dbReference type="SAM" id="SignalP"/>
    </source>
</evidence>
<keyword evidence="3" id="KW-1185">Reference proteome</keyword>
<dbReference type="EMBL" id="CAJVRM010000282">
    <property type="protein sequence ID" value="CAG8978812.1"/>
    <property type="molecule type" value="Genomic_DNA"/>
</dbReference>
<evidence type="ECO:0000313" key="2">
    <source>
        <dbReference type="EMBL" id="CAG8978812.1"/>
    </source>
</evidence>
<proteinExistence type="predicted"/>
<dbReference type="Proteomes" id="UP000701801">
    <property type="component" value="Unassembled WGS sequence"/>
</dbReference>